<dbReference type="InterPro" id="IPR015413">
    <property type="entry name" value="Methionyl/Leucyl_tRNA_Synth"/>
</dbReference>
<dbReference type="InterPro" id="IPR041872">
    <property type="entry name" value="Anticodon_Met"/>
</dbReference>
<dbReference type="SUPFAM" id="SSF52374">
    <property type="entry name" value="Nucleotidylyl transferase"/>
    <property type="match status" value="1"/>
</dbReference>
<dbReference type="InterPro" id="IPR023457">
    <property type="entry name" value="Met-tRNA_synth_2"/>
</dbReference>
<dbReference type="Gene3D" id="3.40.50.620">
    <property type="entry name" value="HUPs"/>
    <property type="match status" value="1"/>
</dbReference>
<evidence type="ECO:0000313" key="14">
    <source>
        <dbReference type="Proteomes" id="UP001164727"/>
    </source>
</evidence>
<dbReference type="InterPro" id="IPR033911">
    <property type="entry name" value="MetRS_core"/>
</dbReference>
<keyword evidence="7 10" id="KW-0648">Protein biosynthesis</keyword>
<dbReference type="NCBIfam" id="TIGR00398">
    <property type="entry name" value="metG"/>
    <property type="match status" value="1"/>
</dbReference>
<evidence type="ECO:0000256" key="6">
    <source>
        <dbReference type="ARBA" id="ARBA00022840"/>
    </source>
</evidence>
<evidence type="ECO:0000259" key="12">
    <source>
        <dbReference type="Pfam" id="PF19303"/>
    </source>
</evidence>
<feature type="domain" description="Methionyl/Leucyl tRNA synthetase" evidence="11">
    <location>
        <begin position="11"/>
        <end position="145"/>
    </location>
</feature>
<organism evidence="13 14">
    <name type="scientific">Candidatus Phytoplasma rubi</name>
    <dbReference type="NCBI Taxonomy" id="399025"/>
    <lineage>
        <taxon>Bacteria</taxon>
        <taxon>Bacillati</taxon>
        <taxon>Mycoplasmatota</taxon>
        <taxon>Mollicutes</taxon>
        <taxon>Acholeplasmatales</taxon>
        <taxon>Acholeplasmataceae</taxon>
        <taxon>Candidatus Phytoplasma</taxon>
        <taxon>16SrV (Elm yellows group)</taxon>
    </lineage>
</organism>
<dbReference type="InterPro" id="IPR014758">
    <property type="entry name" value="Met-tRNA_synth"/>
</dbReference>
<dbReference type="PANTHER" id="PTHR43326:SF1">
    <property type="entry name" value="METHIONINE--TRNA LIGASE, MITOCHONDRIAL"/>
    <property type="match status" value="1"/>
</dbReference>
<dbReference type="InterPro" id="IPR009080">
    <property type="entry name" value="tRNAsynth_Ia_anticodon-bd"/>
</dbReference>
<keyword evidence="14" id="KW-1185">Reference proteome</keyword>
<evidence type="ECO:0000256" key="10">
    <source>
        <dbReference type="RuleBase" id="RU363039"/>
    </source>
</evidence>
<dbReference type="EMBL" id="CP114006">
    <property type="protein sequence ID" value="WAN63508.1"/>
    <property type="molecule type" value="Genomic_DNA"/>
</dbReference>
<dbReference type="Gene3D" id="2.170.220.10">
    <property type="match status" value="1"/>
</dbReference>
<comment type="function">
    <text evidence="1">Is required not only for elongation of protein synthesis but also for the initiation of all mRNA translation through initiator tRNA(fMet) aminoacylation.</text>
</comment>
<gene>
    <name evidence="13" type="ORF">RS022_06790</name>
</gene>
<sequence length="521" mass="61354">MSILSVNKKFYIATSIVYASSIPHIGNVYEMILADAIARFKKLEGYNVYFQTGSDEHGQKIKKKALQQGLDTQKYVDQISDKIKEIYNKMNIKYDFFIRTSESFHKKQVQIIMKQLLKNDDIYLGLYEGWYSVYEESYISEKYLINGKTANGETPVWIQEEVYFFKLNKYQDRLLKYLNDELHLILPPYIKKEILNLLKEPLPDLSISRTSFEWGISLDFNPKHVVYVWIDALSNYITGLDYPFGEDDKKNKLKYFWPCDLHIIGKDITRFHLIHFPILLMALDLPLPKKFLIHSWILFNNKKMSKSLNNTLYVDDLLKIFSVDAIRYFVLHEIPYHSDGILTYDLLFERYNTDLVNTIGNLLSRTLGMIFKYNNGELRKKLNQVKEFESIDLAKESLTTISSLRHFMEDYKVSDSIECVLKLARLCNKYIDLTEPWNLIKSKDNLDKLDFVLYNLVETIRFIGVLLQPFLPDTSQNILKQIQAEENTFESLSHFGVTKNKKLKLGKKIFERLNKEDFVDF</sequence>
<evidence type="ECO:0000259" key="11">
    <source>
        <dbReference type="Pfam" id="PF09334"/>
    </source>
</evidence>
<dbReference type="EC" id="6.1.1.10" evidence="2"/>
<accession>A0ABY7BS94</accession>
<evidence type="ECO:0000256" key="5">
    <source>
        <dbReference type="ARBA" id="ARBA00022741"/>
    </source>
</evidence>
<protein>
    <recommendedName>
        <fullName evidence="3">Methionine--tRNA ligase</fullName>
        <ecNumber evidence="2">6.1.1.10</ecNumber>
    </recommendedName>
    <alternativeName>
        <fullName evidence="9">Methionyl-tRNA synthetase</fullName>
    </alternativeName>
</protein>
<evidence type="ECO:0000256" key="7">
    <source>
        <dbReference type="ARBA" id="ARBA00022917"/>
    </source>
</evidence>
<dbReference type="InterPro" id="IPR014729">
    <property type="entry name" value="Rossmann-like_a/b/a_fold"/>
</dbReference>
<reference evidence="13 14" key="1">
    <citation type="journal article" date="2023" name="Microbiol. Resour. Announc.">
        <title>Complete Genome of 'Candidatus Phytoplasma rubi' RS, a Phytopathogenic Bacterium Associated with Rubus Stunt Disease.</title>
        <authorList>
            <person name="Duckeck D."/>
            <person name="Zubert C."/>
            <person name="Bohm J.W."/>
            <person name="Carminati G."/>
            <person name="Schneider B."/>
            <person name="Kube M."/>
        </authorList>
    </citation>
    <scope>NUCLEOTIDE SEQUENCE [LARGE SCALE GENOMIC DNA]</scope>
    <source>
        <strain evidence="13 14">RS</strain>
    </source>
</reference>
<keyword evidence="4 10" id="KW-0436">Ligase</keyword>
<evidence type="ECO:0000256" key="2">
    <source>
        <dbReference type="ARBA" id="ARBA00012838"/>
    </source>
</evidence>
<evidence type="ECO:0000256" key="3">
    <source>
        <dbReference type="ARBA" id="ARBA00018753"/>
    </source>
</evidence>
<feature type="domain" description="Methionyl-tRNA synthetase anticodon-binding" evidence="12">
    <location>
        <begin position="393"/>
        <end position="491"/>
    </location>
</feature>
<proteinExistence type="inferred from homology"/>
<evidence type="ECO:0000256" key="1">
    <source>
        <dbReference type="ARBA" id="ARBA00003314"/>
    </source>
</evidence>
<name>A0ABY7BS94_9MOLU</name>
<evidence type="ECO:0000256" key="8">
    <source>
        <dbReference type="ARBA" id="ARBA00023146"/>
    </source>
</evidence>
<dbReference type="Pfam" id="PF19303">
    <property type="entry name" value="Anticodon_3"/>
    <property type="match status" value="1"/>
</dbReference>
<keyword evidence="5 10" id="KW-0547">Nucleotide-binding</keyword>
<dbReference type="Gene3D" id="1.10.730.10">
    <property type="entry name" value="Isoleucyl-tRNA Synthetase, Domain 1"/>
    <property type="match status" value="1"/>
</dbReference>
<dbReference type="PANTHER" id="PTHR43326">
    <property type="entry name" value="METHIONYL-TRNA SYNTHETASE"/>
    <property type="match status" value="1"/>
</dbReference>
<dbReference type="CDD" id="cd07957">
    <property type="entry name" value="Anticodon_Ia_Met"/>
    <property type="match status" value="1"/>
</dbReference>
<evidence type="ECO:0000313" key="13">
    <source>
        <dbReference type="EMBL" id="WAN63508.1"/>
    </source>
</evidence>
<evidence type="ECO:0000256" key="9">
    <source>
        <dbReference type="ARBA" id="ARBA00030904"/>
    </source>
</evidence>
<keyword evidence="6 10" id="KW-0067">ATP-binding</keyword>
<dbReference type="RefSeq" id="WP_268849705.1">
    <property type="nucleotide sequence ID" value="NZ_CP114006.1"/>
</dbReference>
<dbReference type="SUPFAM" id="SSF47323">
    <property type="entry name" value="Anticodon-binding domain of a subclass of class I aminoacyl-tRNA synthetases"/>
    <property type="match status" value="1"/>
</dbReference>
<dbReference type="CDD" id="cd00814">
    <property type="entry name" value="MetRS_core"/>
    <property type="match status" value="1"/>
</dbReference>
<comment type="similarity">
    <text evidence="10">Belongs to the class-I aminoacyl-tRNA synthetase family.</text>
</comment>
<keyword evidence="8 10" id="KW-0030">Aminoacyl-tRNA synthetase</keyword>
<evidence type="ECO:0000256" key="4">
    <source>
        <dbReference type="ARBA" id="ARBA00022598"/>
    </source>
</evidence>
<dbReference type="PRINTS" id="PR01041">
    <property type="entry name" value="TRNASYNTHMET"/>
</dbReference>
<feature type="domain" description="Methionyl/Leucyl tRNA synthetase" evidence="11">
    <location>
        <begin position="150"/>
        <end position="367"/>
    </location>
</feature>
<dbReference type="NCBIfam" id="NF008900">
    <property type="entry name" value="PRK12267.1"/>
    <property type="match status" value="1"/>
</dbReference>
<dbReference type="Proteomes" id="UP001164727">
    <property type="component" value="Chromosome"/>
</dbReference>
<dbReference type="Pfam" id="PF09334">
    <property type="entry name" value="tRNA-synt_1g"/>
    <property type="match status" value="2"/>
</dbReference>